<protein>
    <submittedName>
        <fullName evidence="1">Uncharacterized protein</fullName>
    </submittedName>
</protein>
<evidence type="ECO:0000313" key="2">
    <source>
        <dbReference type="Proteomes" id="UP000807504"/>
    </source>
</evidence>
<reference evidence="1" key="2">
    <citation type="submission" date="2020-06" db="EMBL/GenBank/DDBJ databases">
        <authorList>
            <person name="Sheffer M."/>
        </authorList>
    </citation>
    <scope>NUCLEOTIDE SEQUENCE</scope>
</reference>
<accession>A0A8T0E4K6</accession>
<dbReference type="AlphaFoldDB" id="A0A8T0E4K6"/>
<gene>
    <name evidence="1" type="ORF">HNY73_019506</name>
</gene>
<dbReference type="Proteomes" id="UP000807504">
    <property type="component" value="Unassembled WGS sequence"/>
</dbReference>
<keyword evidence="2" id="KW-1185">Reference proteome</keyword>
<name>A0A8T0E4K6_ARGBR</name>
<organism evidence="1 2">
    <name type="scientific">Argiope bruennichi</name>
    <name type="common">Wasp spider</name>
    <name type="synonym">Aranea bruennichi</name>
    <dbReference type="NCBI Taxonomy" id="94029"/>
    <lineage>
        <taxon>Eukaryota</taxon>
        <taxon>Metazoa</taxon>
        <taxon>Ecdysozoa</taxon>
        <taxon>Arthropoda</taxon>
        <taxon>Chelicerata</taxon>
        <taxon>Arachnida</taxon>
        <taxon>Araneae</taxon>
        <taxon>Araneomorphae</taxon>
        <taxon>Entelegynae</taxon>
        <taxon>Araneoidea</taxon>
        <taxon>Araneidae</taxon>
        <taxon>Argiope</taxon>
    </lineage>
</organism>
<reference evidence="1" key="1">
    <citation type="journal article" date="2020" name="bioRxiv">
        <title>Chromosome-level reference genome of the European wasp spider Argiope bruennichi: a resource for studies on range expansion and evolutionary adaptation.</title>
        <authorList>
            <person name="Sheffer M.M."/>
            <person name="Hoppe A."/>
            <person name="Krehenwinkel H."/>
            <person name="Uhl G."/>
            <person name="Kuss A.W."/>
            <person name="Jensen L."/>
            <person name="Jensen C."/>
            <person name="Gillespie R.G."/>
            <person name="Hoff K.J."/>
            <person name="Prost S."/>
        </authorList>
    </citation>
    <scope>NUCLEOTIDE SEQUENCE</scope>
</reference>
<dbReference type="EMBL" id="JABXBU010002230">
    <property type="protein sequence ID" value="KAF8766444.1"/>
    <property type="molecule type" value="Genomic_DNA"/>
</dbReference>
<comment type="caution">
    <text evidence="1">The sequence shown here is derived from an EMBL/GenBank/DDBJ whole genome shotgun (WGS) entry which is preliminary data.</text>
</comment>
<sequence length="100" mass="10826">MDYPDTGSSRAGVLNPVLALCAPVTCVDKKCSSQDVSSGDLVRELLQDTDLGEKQRCAAGKLVKELQDLFSGTSEDFGRTQLVKHRIDTGEHPPIRVSSH</sequence>
<evidence type="ECO:0000313" key="1">
    <source>
        <dbReference type="EMBL" id="KAF8766444.1"/>
    </source>
</evidence>
<proteinExistence type="predicted"/>